<organism evidence="3">
    <name type="scientific">Nymphaea colorata</name>
    <name type="common">pocket water lily</name>
    <dbReference type="NCBI Taxonomy" id="210225"/>
    <lineage>
        <taxon>Eukaryota</taxon>
        <taxon>Viridiplantae</taxon>
        <taxon>Streptophyta</taxon>
        <taxon>Embryophyta</taxon>
        <taxon>Tracheophyta</taxon>
        <taxon>Spermatophyta</taxon>
        <taxon>Magnoliopsida</taxon>
        <taxon>Nymphaeales</taxon>
        <taxon>Nymphaeaceae</taxon>
        <taxon>Nymphaea</taxon>
    </lineage>
</organism>
<dbReference type="Gene3D" id="3.40.50.2300">
    <property type="match status" value="1"/>
</dbReference>
<dbReference type="SUPFAM" id="SSF52172">
    <property type="entry name" value="CheY-like"/>
    <property type="match status" value="1"/>
</dbReference>
<dbReference type="InterPro" id="IPR001789">
    <property type="entry name" value="Sig_transdc_resp-reg_receiver"/>
</dbReference>
<gene>
    <name evidence="3" type="ORF">NYM_LOCUS17380</name>
</gene>
<feature type="domain" description="Response regulatory" evidence="2">
    <location>
        <begin position="1"/>
        <end position="39"/>
    </location>
</feature>
<name>A0A5K1CK03_9MAGN</name>
<evidence type="ECO:0000259" key="2">
    <source>
        <dbReference type="PROSITE" id="PS50110"/>
    </source>
</evidence>
<evidence type="ECO:0000256" key="1">
    <source>
        <dbReference type="PROSITE-ProRule" id="PRU00169"/>
    </source>
</evidence>
<sequence>MTANALAESPVECLANGMDSFVSKPMTFHKLKDCLDAFLPR</sequence>
<protein>
    <recommendedName>
        <fullName evidence="2">Response regulatory domain-containing protein</fullName>
    </recommendedName>
</protein>
<evidence type="ECO:0000313" key="3">
    <source>
        <dbReference type="EMBL" id="VVW26904.1"/>
    </source>
</evidence>
<reference evidence="3" key="1">
    <citation type="submission" date="2019-09" db="EMBL/GenBank/DDBJ databases">
        <authorList>
            <person name="Zhang L."/>
        </authorList>
    </citation>
    <scope>NUCLEOTIDE SEQUENCE</scope>
</reference>
<comment type="caution">
    <text evidence="1">Lacks conserved residue(s) required for the propagation of feature annotation.</text>
</comment>
<dbReference type="EMBL" id="LR721782">
    <property type="protein sequence ID" value="VVW26904.1"/>
    <property type="molecule type" value="Genomic_DNA"/>
</dbReference>
<proteinExistence type="predicted"/>
<dbReference type="GO" id="GO:0000160">
    <property type="term" value="P:phosphorelay signal transduction system"/>
    <property type="evidence" value="ECO:0007669"/>
    <property type="project" value="InterPro"/>
</dbReference>
<dbReference type="InterPro" id="IPR011006">
    <property type="entry name" value="CheY-like_superfamily"/>
</dbReference>
<accession>A0A5K1CK03</accession>
<dbReference type="PROSITE" id="PS50110">
    <property type="entry name" value="RESPONSE_REGULATORY"/>
    <property type="match status" value="1"/>
</dbReference>
<dbReference type="AlphaFoldDB" id="A0A5K1CK03"/>